<dbReference type="Pfam" id="PF00106">
    <property type="entry name" value="adh_short"/>
    <property type="match status" value="1"/>
</dbReference>
<evidence type="ECO:0000256" key="2">
    <source>
        <dbReference type="ARBA" id="ARBA00023002"/>
    </source>
</evidence>
<dbReference type="Proteomes" id="UP000247099">
    <property type="component" value="Unassembled WGS sequence"/>
</dbReference>
<dbReference type="InParanoid" id="A0A317ZF44"/>
<dbReference type="AlphaFoldDB" id="A0A317ZF44"/>
<dbReference type="PANTHER" id="PTHR44196">
    <property type="entry name" value="DEHYDROGENASE/REDUCTASE SDR FAMILY MEMBER 7B"/>
    <property type="match status" value="1"/>
</dbReference>
<dbReference type="CDD" id="cd05233">
    <property type="entry name" value="SDR_c"/>
    <property type="match status" value="1"/>
</dbReference>
<dbReference type="RefSeq" id="WP_110131123.1">
    <property type="nucleotide sequence ID" value="NZ_QHJQ01000005.1"/>
</dbReference>
<name>A0A317ZF44_9BACT</name>
<dbReference type="InterPro" id="IPR002347">
    <property type="entry name" value="SDR_fam"/>
</dbReference>
<dbReference type="GO" id="GO:0016491">
    <property type="term" value="F:oxidoreductase activity"/>
    <property type="evidence" value="ECO:0007669"/>
    <property type="project" value="UniProtKB-KW"/>
</dbReference>
<proteinExistence type="inferred from homology"/>
<comment type="similarity">
    <text evidence="1">Belongs to the short-chain dehydrogenases/reductases (SDR) family.</text>
</comment>
<protein>
    <submittedName>
        <fullName evidence="3">Short-chain dehydrogenase</fullName>
    </submittedName>
</protein>
<accession>A0A317ZF44</accession>
<dbReference type="GO" id="GO:0016020">
    <property type="term" value="C:membrane"/>
    <property type="evidence" value="ECO:0007669"/>
    <property type="project" value="TreeGrafter"/>
</dbReference>
<dbReference type="PRINTS" id="PR00081">
    <property type="entry name" value="GDHRDH"/>
</dbReference>
<dbReference type="Gene3D" id="3.40.50.720">
    <property type="entry name" value="NAD(P)-binding Rossmann-like Domain"/>
    <property type="match status" value="1"/>
</dbReference>
<reference evidence="3 4" key="1">
    <citation type="submission" date="2018-05" db="EMBL/GenBank/DDBJ databases">
        <title>Coraliomargarita sinensis sp. nov., isolated from a marine solar saltern.</title>
        <authorList>
            <person name="Zhou L.Y."/>
        </authorList>
    </citation>
    <scope>NUCLEOTIDE SEQUENCE [LARGE SCALE GENOMIC DNA]</scope>
    <source>
        <strain evidence="3 4">WN38</strain>
    </source>
</reference>
<evidence type="ECO:0000313" key="4">
    <source>
        <dbReference type="Proteomes" id="UP000247099"/>
    </source>
</evidence>
<organism evidence="3 4">
    <name type="scientific">Coraliomargarita sinensis</name>
    <dbReference type="NCBI Taxonomy" id="2174842"/>
    <lineage>
        <taxon>Bacteria</taxon>
        <taxon>Pseudomonadati</taxon>
        <taxon>Verrucomicrobiota</taxon>
        <taxon>Opitutia</taxon>
        <taxon>Puniceicoccales</taxon>
        <taxon>Coraliomargaritaceae</taxon>
        <taxon>Coraliomargarita</taxon>
    </lineage>
</organism>
<dbReference type="OrthoDB" id="9808814at2"/>
<dbReference type="InterPro" id="IPR036291">
    <property type="entry name" value="NAD(P)-bd_dom_sf"/>
</dbReference>
<evidence type="ECO:0000313" key="3">
    <source>
        <dbReference type="EMBL" id="PXA04174.1"/>
    </source>
</evidence>
<dbReference type="PANTHER" id="PTHR44196:SF2">
    <property type="entry name" value="SHORT-CHAIN DEHYDROGENASE-RELATED"/>
    <property type="match status" value="1"/>
</dbReference>
<sequence length="276" mass="29346">MPIPVPLNETLNRFALIIVTGGSSGIGCSIIKAINTVVPEAVICNLSRSEPDVFLGKKGVHLSTDLSDAKQVDAAAAELRRVIGDLPPGEVLLVNNSGFGDYGPTQEAEIDKQLNMIDLNVRAVVDLTLQILPEMQERGGVVMNIASTAAFQPTPYLAAYGATKAFVLNWSLALNEDLRGTKVSAMAICPGPTRSNFFKRAGFETPPMEAGGFNKYLDMTADEVAKCALRGLAKGKPLVVTGFLNKCIAFLGSKTPRVLVTSLGGKVLRKMRLGEG</sequence>
<gene>
    <name evidence="3" type="ORF">DDZ13_09045</name>
</gene>
<dbReference type="EMBL" id="QHJQ01000005">
    <property type="protein sequence ID" value="PXA04174.1"/>
    <property type="molecule type" value="Genomic_DNA"/>
</dbReference>
<dbReference type="SUPFAM" id="SSF51735">
    <property type="entry name" value="NAD(P)-binding Rossmann-fold domains"/>
    <property type="match status" value="1"/>
</dbReference>
<keyword evidence="4" id="KW-1185">Reference proteome</keyword>
<comment type="caution">
    <text evidence="3">The sequence shown here is derived from an EMBL/GenBank/DDBJ whole genome shotgun (WGS) entry which is preliminary data.</text>
</comment>
<evidence type="ECO:0000256" key="1">
    <source>
        <dbReference type="ARBA" id="ARBA00006484"/>
    </source>
</evidence>
<keyword evidence="2" id="KW-0560">Oxidoreductase</keyword>